<dbReference type="EMBL" id="MN739404">
    <property type="protein sequence ID" value="QHT03031.1"/>
    <property type="molecule type" value="Genomic_DNA"/>
</dbReference>
<organism evidence="1">
    <name type="scientific">viral metagenome</name>
    <dbReference type="NCBI Taxonomy" id="1070528"/>
    <lineage>
        <taxon>unclassified sequences</taxon>
        <taxon>metagenomes</taxon>
        <taxon>organismal metagenomes</taxon>
    </lineage>
</organism>
<protein>
    <submittedName>
        <fullName evidence="1">Uncharacterized protein</fullName>
    </submittedName>
</protein>
<evidence type="ECO:0000313" key="1">
    <source>
        <dbReference type="EMBL" id="QHT03031.1"/>
    </source>
</evidence>
<proteinExistence type="predicted"/>
<sequence length="208" mass="25321">MPIKRKQIRRRRIKIRGGLTTKIKIAEKIKDLEIFESDFFEKYDLDKDTDVAKYFNNIYKNQTPSHDEKMTEGEIIIHNKIYKKLFDNYKDKYKEIYNNLKNFKKDVDNKKDYQLEDLKSFFKNNFKFDENNIDSFNDEKEICEILYIYIEFIKKIEFNIKRSKILIGNKQINVETKKELPSIYTLLKEDYDNNEKSLDVDKSLFKKK</sequence>
<name>A0A6C0CF24_9ZZZZ</name>
<accession>A0A6C0CF24</accession>
<reference evidence="1" key="1">
    <citation type="journal article" date="2020" name="Nature">
        <title>Giant virus diversity and host interactions through global metagenomics.</title>
        <authorList>
            <person name="Schulz F."/>
            <person name="Roux S."/>
            <person name="Paez-Espino D."/>
            <person name="Jungbluth S."/>
            <person name="Walsh D.A."/>
            <person name="Denef V.J."/>
            <person name="McMahon K.D."/>
            <person name="Konstantinidis K.T."/>
            <person name="Eloe-Fadrosh E.A."/>
            <person name="Kyrpides N.C."/>
            <person name="Woyke T."/>
        </authorList>
    </citation>
    <scope>NUCLEOTIDE SEQUENCE</scope>
    <source>
        <strain evidence="1">GVMAG-M-3300020727-4</strain>
    </source>
</reference>
<dbReference type="AlphaFoldDB" id="A0A6C0CF24"/>